<name>A0ABW9JDC0_9SPHI</name>
<dbReference type="EMBL" id="SRMP02000002">
    <property type="protein sequence ID" value="MFN0290408.1"/>
    <property type="molecule type" value="Genomic_DNA"/>
</dbReference>
<evidence type="ECO:0000313" key="2">
    <source>
        <dbReference type="Proteomes" id="UP001517367"/>
    </source>
</evidence>
<protein>
    <submittedName>
        <fullName evidence="1">Uncharacterized protein</fullName>
    </submittedName>
</protein>
<keyword evidence="2" id="KW-1185">Reference proteome</keyword>
<organism evidence="1 2">
    <name type="scientific">Pedobacter helvus</name>
    <dbReference type="NCBI Taxonomy" id="2563444"/>
    <lineage>
        <taxon>Bacteria</taxon>
        <taxon>Pseudomonadati</taxon>
        <taxon>Bacteroidota</taxon>
        <taxon>Sphingobacteriia</taxon>
        <taxon>Sphingobacteriales</taxon>
        <taxon>Sphingobacteriaceae</taxon>
        <taxon>Pedobacter</taxon>
    </lineage>
</organism>
<reference evidence="1 2" key="1">
    <citation type="submission" date="2024-12" db="EMBL/GenBank/DDBJ databases">
        <authorList>
            <person name="Hu S."/>
        </authorList>
    </citation>
    <scope>NUCLEOTIDE SEQUENCE [LARGE SCALE GENOMIC DNA]</scope>
    <source>
        <strain evidence="1 2">P-25</strain>
    </source>
</reference>
<dbReference type="RefSeq" id="WP_138729636.1">
    <property type="nucleotide sequence ID" value="NZ_SRMP02000002.1"/>
</dbReference>
<gene>
    <name evidence="1" type="ORF">E5L68_003345</name>
</gene>
<sequence>MVALALLFIVIIGLILLLIPLLKKVLNDYALTLENRSGKFIEEKPNPLQQSMNQSVEQRWQELDELFTHSENPSSISPNSVEILQSLQVYLQSILKIFKSEESSG</sequence>
<dbReference type="Proteomes" id="UP001517367">
    <property type="component" value="Unassembled WGS sequence"/>
</dbReference>
<comment type="caution">
    <text evidence="1">The sequence shown here is derived from an EMBL/GenBank/DDBJ whole genome shotgun (WGS) entry which is preliminary data.</text>
</comment>
<proteinExistence type="predicted"/>
<evidence type="ECO:0000313" key="1">
    <source>
        <dbReference type="EMBL" id="MFN0290408.1"/>
    </source>
</evidence>
<accession>A0ABW9JDC0</accession>